<protein>
    <submittedName>
        <fullName evidence="1">Uncharacterized protein</fullName>
    </submittedName>
</protein>
<accession>A0A8S5N7A5</accession>
<proteinExistence type="predicted"/>
<reference evidence="1" key="1">
    <citation type="journal article" date="2021" name="Proc. Natl. Acad. Sci. U.S.A.">
        <title>A Catalog of Tens of Thousands of Viruses from Human Metagenomes Reveals Hidden Associations with Chronic Diseases.</title>
        <authorList>
            <person name="Tisza M.J."/>
            <person name="Buck C.B."/>
        </authorList>
    </citation>
    <scope>NUCLEOTIDE SEQUENCE</scope>
    <source>
        <strain evidence="1">Ct8ME27</strain>
    </source>
</reference>
<name>A0A8S5N7A5_9CAUD</name>
<dbReference type="EMBL" id="BK015080">
    <property type="protein sequence ID" value="DAD90239.1"/>
    <property type="molecule type" value="Genomic_DNA"/>
</dbReference>
<organism evidence="1">
    <name type="scientific">Myoviridae sp. ct8ME27</name>
    <dbReference type="NCBI Taxonomy" id="2826622"/>
    <lineage>
        <taxon>Viruses</taxon>
        <taxon>Duplodnaviria</taxon>
        <taxon>Heunggongvirae</taxon>
        <taxon>Uroviricota</taxon>
        <taxon>Caudoviricetes</taxon>
    </lineage>
</organism>
<sequence>MAVKPIRSSFAKSVKFNYDMSEFEANAKKVVEDIQHETKNMLIKASTDFADGAAKATPPSIGKASIEKKYWSRPILVLGLLIRNKYQNYKPTKEDYAQYHNKMKYKVLYTKSGIKKGTAFAYTKTKTQAKKAAKIETRGLSRVMWGKNLSSIGATIPNSILRILAKSTKLNNLNFNTVKVISEKDEQGIEITNSVTAIERYAKKAELAGYRKVSNALMKEMKKIAEKPHEL</sequence>
<evidence type="ECO:0000313" key="1">
    <source>
        <dbReference type="EMBL" id="DAD90239.1"/>
    </source>
</evidence>